<name>A0A458Z3A3_LISMN</name>
<organism evidence="1 4">
    <name type="scientific">Listeria monocytogenes</name>
    <dbReference type="NCBI Taxonomy" id="1639"/>
    <lineage>
        <taxon>Bacteria</taxon>
        <taxon>Bacillati</taxon>
        <taxon>Bacillota</taxon>
        <taxon>Bacilli</taxon>
        <taxon>Bacillales</taxon>
        <taxon>Listeriaceae</taxon>
        <taxon>Listeria</taxon>
    </lineage>
</organism>
<evidence type="ECO:0000313" key="1">
    <source>
        <dbReference type="EMBL" id="EAD5787552.1"/>
    </source>
</evidence>
<comment type="caution">
    <text evidence="1">The sequence shown here is derived from an EMBL/GenBank/DDBJ whole genome shotgun (WGS) entry which is preliminary data.</text>
</comment>
<dbReference type="RefSeq" id="WP_064034168.1">
    <property type="nucleotide sequence ID" value="NZ_CP011345.1"/>
</dbReference>
<sequence length="66" mass="7406">MDTPTKQKIIDLRNEGVGYKRIADQLDVSVNSVKSFRRSKGLTGNRTKWNAKKALDAAEVTQIKKS</sequence>
<dbReference type="Proteomes" id="UP000344343">
    <property type="component" value="Unassembled WGS sequence"/>
</dbReference>
<evidence type="ECO:0008006" key="6">
    <source>
        <dbReference type="Google" id="ProtNLM"/>
    </source>
</evidence>
<dbReference type="EMBL" id="AABCVX010000008">
    <property type="protein sequence ID" value="EAG6170549.1"/>
    <property type="molecule type" value="Genomic_DNA"/>
</dbReference>
<dbReference type="Proteomes" id="UP000566721">
    <property type="component" value="Unassembled WGS sequence"/>
</dbReference>
<gene>
    <name evidence="2" type="ORF">DCT16_14310</name>
    <name evidence="3" type="ORF">DCT16_15495</name>
    <name evidence="1" type="ORF">EX365_13385</name>
</gene>
<dbReference type="AlphaFoldDB" id="A0A458Z3A3"/>
<dbReference type="InterPro" id="IPR036388">
    <property type="entry name" value="WH-like_DNA-bd_sf"/>
</dbReference>
<evidence type="ECO:0000313" key="5">
    <source>
        <dbReference type="Proteomes" id="UP000566721"/>
    </source>
</evidence>
<reference evidence="1 4" key="1">
    <citation type="submission" date="2019-02" db="EMBL/GenBank/DDBJ databases">
        <authorList>
            <consortium name="GenomeTrakr: Next Generation Sequencing Network for Food Pathogen Tracability"/>
        </authorList>
    </citation>
    <scope>NUCLEOTIDE SEQUENCE [LARGE SCALE GENOMIC DNA]</scope>
    <source>
        <strain evidence="1 4">FDA00013853</strain>
        <strain evidence="2 5">FLAG-38921</strain>
    </source>
</reference>
<dbReference type="EMBL" id="AABCVX010000020">
    <property type="protein sequence ID" value="EAG6170776.1"/>
    <property type="molecule type" value="Genomic_DNA"/>
</dbReference>
<dbReference type="EMBL" id="AAANYR010000008">
    <property type="protein sequence ID" value="EAD5787552.1"/>
    <property type="molecule type" value="Genomic_DNA"/>
</dbReference>
<accession>A0A458Z3A3</accession>
<protein>
    <recommendedName>
        <fullName evidence="6">Helix-turn-helix domain-containing protein</fullName>
    </recommendedName>
</protein>
<evidence type="ECO:0000313" key="3">
    <source>
        <dbReference type="EMBL" id="EAG6170776.1"/>
    </source>
</evidence>
<dbReference type="Gene3D" id="1.10.10.10">
    <property type="entry name" value="Winged helix-like DNA-binding domain superfamily/Winged helix DNA-binding domain"/>
    <property type="match status" value="1"/>
</dbReference>
<proteinExistence type="predicted"/>
<evidence type="ECO:0000313" key="4">
    <source>
        <dbReference type="Proteomes" id="UP000344343"/>
    </source>
</evidence>
<evidence type="ECO:0000313" key="2">
    <source>
        <dbReference type="EMBL" id="EAG6170549.1"/>
    </source>
</evidence>